<dbReference type="EC" id="2.7.11.1" evidence="1"/>
<evidence type="ECO:0000256" key="5">
    <source>
        <dbReference type="ARBA" id="ARBA00022777"/>
    </source>
</evidence>
<dbReference type="Gene3D" id="1.10.510.10">
    <property type="entry name" value="Transferase(Phosphotransferase) domain 1"/>
    <property type="match status" value="1"/>
</dbReference>
<keyword evidence="3" id="KW-0808">Transferase</keyword>
<evidence type="ECO:0000256" key="8">
    <source>
        <dbReference type="ARBA" id="ARBA00048679"/>
    </source>
</evidence>
<evidence type="ECO:0000313" key="10">
    <source>
        <dbReference type="Proteomes" id="UP000887575"/>
    </source>
</evidence>
<keyword evidence="4" id="KW-0547">Nucleotide-binding</keyword>
<dbReference type="WBParaSite" id="MBELARI_LOCUS13603">
    <property type="protein sequence ID" value="MBELARI_LOCUS13603"/>
    <property type="gene ID" value="MBELARI_LOCUS13603"/>
</dbReference>
<dbReference type="AlphaFoldDB" id="A0AAF3EI27"/>
<keyword evidence="2" id="KW-0723">Serine/threonine-protein kinase</keyword>
<evidence type="ECO:0000256" key="1">
    <source>
        <dbReference type="ARBA" id="ARBA00012513"/>
    </source>
</evidence>
<dbReference type="InterPro" id="IPR011009">
    <property type="entry name" value="Kinase-like_dom_sf"/>
</dbReference>
<name>A0AAF3EI27_9BILA</name>
<dbReference type="GO" id="GO:0004674">
    <property type="term" value="F:protein serine/threonine kinase activity"/>
    <property type="evidence" value="ECO:0007669"/>
    <property type="project" value="UniProtKB-KW"/>
</dbReference>
<comment type="catalytic activity">
    <reaction evidence="8">
        <text>L-seryl-[protein] + ATP = O-phospho-L-seryl-[protein] + ADP + H(+)</text>
        <dbReference type="Rhea" id="RHEA:17989"/>
        <dbReference type="Rhea" id="RHEA-COMP:9863"/>
        <dbReference type="Rhea" id="RHEA-COMP:11604"/>
        <dbReference type="ChEBI" id="CHEBI:15378"/>
        <dbReference type="ChEBI" id="CHEBI:29999"/>
        <dbReference type="ChEBI" id="CHEBI:30616"/>
        <dbReference type="ChEBI" id="CHEBI:83421"/>
        <dbReference type="ChEBI" id="CHEBI:456216"/>
        <dbReference type="EC" id="2.7.11.1"/>
    </reaction>
</comment>
<proteinExistence type="predicted"/>
<sequence length="517" mass="59967">MSFVRETTIINKTTRQNLITLVGKVLQDASTDRRDVWSTDLDKDYRKGNVLSNGQFGMVVSAWCKEHNGRMNDEQRSCVLKIRHVGRCVDQILESAVDEKTAEQNVQGLVKRMVIDVYLMARVRHANLVHLHALSIGLGDVTFVLPHLYCLETLIEQWRVKMNGESIPAEIIMRIIRQICIALQFLSSAKIFHRTIQADHIYLTRNGTVKLGHFSAVKLTEDKSQCVTPVGSREYMCFEKQFNLCEAETREACMSYDGAADVWALGVVILRMISFFPNEQWQRLQPNFAYTMYQERMPFKWIIADLTQLRVRMRKAASGVDLCRWLSEKVFTIKAAKRCTPAQLLTSKTLKKFCSATVKQDSKYLYDRLICILDWPNRDRLETNRANYDCLESKDIPAEFYWDDCGTWKLIEKAIFEYQGKIHRELAVFSGHFLFSESQALLYQLSQFVAEGRFYWSDVLLIDGLIRQRASEAMRDHVESQHVTFSTRSGQPTMMPRWGPYQHRECSIEVRILGFNE</sequence>
<protein>
    <recommendedName>
        <fullName evidence="1">non-specific serine/threonine protein kinase</fullName>
        <ecNumber evidence="1">2.7.11.1</ecNumber>
    </recommendedName>
</protein>
<reference evidence="11" key="1">
    <citation type="submission" date="2024-02" db="UniProtKB">
        <authorList>
            <consortium name="WormBaseParasite"/>
        </authorList>
    </citation>
    <scope>IDENTIFICATION</scope>
</reference>
<accession>A0AAF3EI27</accession>
<dbReference type="InterPro" id="IPR053235">
    <property type="entry name" value="Ser_Thr_kinase"/>
</dbReference>
<keyword evidence="6" id="KW-0067">ATP-binding</keyword>
<feature type="domain" description="Protein kinase" evidence="9">
    <location>
        <begin position="45"/>
        <end position="350"/>
    </location>
</feature>
<dbReference type="GO" id="GO:0005737">
    <property type="term" value="C:cytoplasm"/>
    <property type="evidence" value="ECO:0007669"/>
    <property type="project" value="TreeGrafter"/>
</dbReference>
<evidence type="ECO:0000256" key="3">
    <source>
        <dbReference type="ARBA" id="ARBA00022679"/>
    </source>
</evidence>
<keyword evidence="5" id="KW-0418">Kinase</keyword>
<dbReference type="PROSITE" id="PS50011">
    <property type="entry name" value="PROTEIN_KINASE_DOM"/>
    <property type="match status" value="1"/>
</dbReference>
<dbReference type="InterPro" id="IPR000719">
    <property type="entry name" value="Prot_kinase_dom"/>
</dbReference>
<evidence type="ECO:0000256" key="7">
    <source>
        <dbReference type="ARBA" id="ARBA00047899"/>
    </source>
</evidence>
<dbReference type="GO" id="GO:0005524">
    <property type="term" value="F:ATP binding"/>
    <property type="evidence" value="ECO:0007669"/>
    <property type="project" value="UniProtKB-KW"/>
</dbReference>
<evidence type="ECO:0000256" key="6">
    <source>
        <dbReference type="ARBA" id="ARBA00022840"/>
    </source>
</evidence>
<dbReference type="SUPFAM" id="SSF56112">
    <property type="entry name" value="Protein kinase-like (PK-like)"/>
    <property type="match status" value="1"/>
</dbReference>
<dbReference type="Proteomes" id="UP000887575">
    <property type="component" value="Unassembled WGS sequence"/>
</dbReference>
<evidence type="ECO:0000313" key="11">
    <source>
        <dbReference type="WBParaSite" id="MBELARI_LOCUS13603"/>
    </source>
</evidence>
<dbReference type="Pfam" id="PF00069">
    <property type="entry name" value="Pkinase"/>
    <property type="match status" value="1"/>
</dbReference>
<dbReference type="PANTHER" id="PTHR24361">
    <property type="entry name" value="MITOGEN-ACTIVATED KINASE KINASE KINASE"/>
    <property type="match status" value="1"/>
</dbReference>
<keyword evidence="10" id="KW-1185">Reference proteome</keyword>
<organism evidence="10 11">
    <name type="scientific">Mesorhabditis belari</name>
    <dbReference type="NCBI Taxonomy" id="2138241"/>
    <lineage>
        <taxon>Eukaryota</taxon>
        <taxon>Metazoa</taxon>
        <taxon>Ecdysozoa</taxon>
        <taxon>Nematoda</taxon>
        <taxon>Chromadorea</taxon>
        <taxon>Rhabditida</taxon>
        <taxon>Rhabditina</taxon>
        <taxon>Rhabditomorpha</taxon>
        <taxon>Rhabditoidea</taxon>
        <taxon>Rhabditidae</taxon>
        <taxon>Mesorhabditinae</taxon>
        <taxon>Mesorhabditis</taxon>
    </lineage>
</organism>
<evidence type="ECO:0000256" key="4">
    <source>
        <dbReference type="ARBA" id="ARBA00022741"/>
    </source>
</evidence>
<dbReference type="PANTHER" id="PTHR24361:SF433">
    <property type="entry name" value="PROTEIN KINASE DOMAIN-CONTAINING PROTEIN"/>
    <property type="match status" value="1"/>
</dbReference>
<comment type="catalytic activity">
    <reaction evidence="7">
        <text>L-threonyl-[protein] + ATP = O-phospho-L-threonyl-[protein] + ADP + H(+)</text>
        <dbReference type="Rhea" id="RHEA:46608"/>
        <dbReference type="Rhea" id="RHEA-COMP:11060"/>
        <dbReference type="Rhea" id="RHEA-COMP:11605"/>
        <dbReference type="ChEBI" id="CHEBI:15378"/>
        <dbReference type="ChEBI" id="CHEBI:30013"/>
        <dbReference type="ChEBI" id="CHEBI:30616"/>
        <dbReference type="ChEBI" id="CHEBI:61977"/>
        <dbReference type="ChEBI" id="CHEBI:456216"/>
        <dbReference type="EC" id="2.7.11.1"/>
    </reaction>
</comment>
<evidence type="ECO:0000256" key="2">
    <source>
        <dbReference type="ARBA" id="ARBA00022527"/>
    </source>
</evidence>
<evidence type="ECO:0000259" key="9">
    <source>
        <dbReference type="PROSITE" id="PS50011"/>
    </source>
</evidence>